<keyword evidence="11" id="KW-0443">Lipid metabolism</keyword>
<dbReference type="GO" id="GO:0005886">
    <property type="term" value="C:plasma membrane"/>
    <property type="evidence" value="ECO:0007669"/>
    <property type="project" value="UniProtKB-SubCell"/>
</dbReference>
<keyword evidence="12 19" id="KW-0472">Membrane</keyword>
<dbReference type="Gene3D" id="1.10.287.3610">
    <property type="match status" value="1"/>
</dbReference>
<keyword evidence="5" id="KW-0808">Transferase</keyword>
<dbReference type="InterPro" id="IPR000829">
    <property type="entry name" value="DAGK"/>
</dbReference>
<keyword evidence="8 20" id="KW-0418">Kinase</keyword>
<evidence type="ECO:0000256" key="14">
    <source>
        <dbReference type="ARBA" id="ARBA00023264"/>
    </source>
</evidence>
<evidence type="ECO:0000256" key="1">
    <source>
        <dbReference type="ARBA" id="ARBA00004651"/>
    </source>
</evidence>
<gene>
    <name evidence="20" type="ORF">PBOR_27460</name>
</gene>
<dbReference type="GO" id="GO:0008654">
    <property type="term" value="P:phospholipid biosynthetic process"/>
    <property type="evidence" value="ECO:0007669"/>
    <property type="project" value="UniProtKB-KW"/>
</dbReference>
<accession>A0A089LM69</accession>
<name>A0A089LM69_PAEBO</name>
<evidence type="ECO:0000256" key="7">
    <source>
        <dbReference type="ARBA" id="ARBA00022741"/>
    </source>
</evidence>
<dbReference type="InterPro" id="IPR033717">
    <property type="entry name" value="UDPK"/>
</dbReference>
<dbReference type="GO" id="GO:0016301">
    <property type="term" value="F:kinase activity"/>
    <property type="evidence" value="ECO:0007669"/>
    <property type="project" value="UniProtKB-KW"/>
</dbReference>
<feature type="binding site" evidence="17">
    <location>
        <position position="30"/>
    </location>
    <ligand>
        <name>ATP</name>
        <dbReference type="ChEBI" id="CHEBI:30616"/>
    </ligand>
</feature>
<dbReference type="HOGENOM" id="CLU_112343_2_1_9"/>
<dbReference type="Pfam" id="PF01219">
    <property type="entry name" value="DAGK_prokar"/>
    <property type="match status" value="1"/>
</dbReference>
<evidence type="ECO:0000256" key="18">
    <source>
        <dbReference type="PIRSR" id="PIRSR600829-4"/>
    </source>
</evidence>
<comment type="subcellular location">
    <subcellularLocation>
        <location evidence="1">Cell membrane</location>
        <topology evidence="1">Multi-pass membrane protein</topology>
    </subcellularLocation>
</comment>
<evidence type="ECO:0000256" key="9">
    <source>
        <dbReference type="ARBA" id="ARBA00022840"/>
    </source>
</evidence>
<keyword evidence="6 19" id="KW-0812">Transmembrane</keyword>
<evidence type="ECO:0000256" key="5">
    <source>
        <dbReference type="ARBA" id="ARBA00022679"/>
    </source>
</evidence>
<dbReference type="GO" id="GO:0005524">
    <property type="term" value="F:ATP binding"/>
    <property type="evidence" value="ECO:0007669"/>
    <property type="project" value="UniProtKB-KW"/>
</dbReference>
<evidence type="ECO:0000256" key="8">
    <source>
        <dbReference type="ARBA" id="ARBA00022777"/>
    </source>
</evidence>
<comment type="similarity">
    <text evidence="2">Belongs to the bacterial diacylglycerol kinase family.</text>
</comment>
<dbReference type="Proteomes" id="UP000029518">
    <property type="component" value="Chromosome"/>
</dbReference>
<comment type="cofactor">
    <cofactor evidence="18">
        <name>Mg(2+)</name>
        <dbReference type="ChEBI" id="CHEBI:18420"/>
    </cofactor>
    <text evidence="18">Mn(2+), Zn(2+), Cd(2+) and Co(2+) support activity to lesser extents.</text>
</comment>
<dbReference type="OrthoDB" id="9789934at2"/>
<evidence type="ECO:0000256" key="2">
    <source>
        <dbReference type="ARBA" id="ARBA00005967"/>
    </source>
</evidence>
<evidence type="ECO:0000256" key="10">
    <source>
        <dbReference type="ARBA" id="ARBA00022989"/>
    </source>
</evidence>
<sequence length="131" mass="14142">MVKNTAVGHKKFWHSFRFAAHGIAAAFRSELNMKVHSGLAVIVLAAAAAFRLPLSSWMLLLLAITLVLTAELLNTAIEATIDLVSPEIHPLAKKAKDTAAGAVLLTAVFAVITGIYVFYHPVMDWITSLMS</sequence>
<evidence type="ECO:0000256" key="4">
    <source>
        <dbReference type="ARBA" id="ARBA00022516"/>
    </source>
</evidence>
<keyword evidence="10 19" id="KW-1133">Transmembrane helix</keyword>
<dbReference type="PANTHER" id="PTHR34299">
    <property type="entry name" value="DIACYLGLYCEROL KINASE"/>
    <property type="match status" value="1"/>
</dbReference>
<feature type="binding site" evidence="17">
    <location>
        <begin position="87"/>
        <end position="89"/>
    </location>
    <ligand>
        <name>ATP</name>
        <dbReference type="ChEBI" id="CHEBI:30616"/>
    </ligand>
</feature>
<feature type="transmembrane region" description="Helical" evidence="19">
    <location>
        <begin position="98"/>
        <end position="119"/>
    </location>
</feature>
<feature type="transmembrane region" description="Helical" evidence="19">
    <location>
        <begin position="58"/>
        <end position="77"/>
    </location>
</feature>
<evidence type="ECO:0000256" key="15">
    <source>
        <dbReference type="PIRSR" id="PIRSR600829-1"/>
    </source>
</evidence>
<dbReference type="PANTHER" id="PTHR34299:SF1">
    <property type="entry name" value="DIACYLGLYCEROL KINASE"/>
    <property type="match status" value="1"/>
</dbReference>
<keyword evidence="18" id="KW-0479">Metal-binding</keyword>
<evidence type="ECO:0000256" key="19">
    <source>
        <dbReference type="SAM" id="Phobius"/>
    </source>
</evidence>
<keyword evidence="9 17" id="KW-0067">ATP-binding</keyword>
<keyword evidence="4" id="KW-0444">Lipid biosynthesis</keyword>
<keyword evidence="3" id="KW-1003">Cell membrane</keyword>
<keyword evidence="13" id="KW-0594">Phospholipid biosynthesis</keyword>
<dbReference type="InterPro" id="IPR036945">
    <property type="entry name" value="DAGK_sf"/>
</dbReference>
<evidence type="ECO:0000256" key="11">
    <source>
        <dbReference type="ARBA" id="ARBA00023098"/>
    </source>
</evidence>
<dbReference type="AlphaFoldDB" id="A0A089LM69"/>
<feature type="binding site" evidence="18">
    <location>
        <position position="78"/>
    </location>
    <ligand>
        <name>a divalent metal cation</name>
        <dbReference type="ChEBI" id="CHEBI:60240"/>
    </ligand>
</feature>
<feature type="active site" description="Proton acceptor" evidence="15">
    <location>
        <position position="71"/>
    </location>
</feature>
<feature type="binding site" evidence="18">
    <location>
        <position position="30"/>
    </location>
    <ligand>
        <name>a divalent metal cation</name>
        <dbReference type="ChEBI" id="CHEBI:60240"/>
    </ligand>
</feature>
<evidence type="ECO:0000256" key="6">
    <source>
        <dbReference type="ARBA" id="ARBA00022692"/>
    </source>
</evidence>
<evidence type="ECO:0000256" key="13">
    <source>
        <dbReference type="ARBA" id="ARBA00023209"/>
    </source>
</evidence>
<proteinExistence type="inferred from homology"/>
<organism evidence="20 21">
    <name type="scientific">Paenibacillus borealis</name>
    <dbReference type="NCBI Taxonomy" id="160799"/>
    <lineage>
        <taxon>Bacteria</taxon>
        <taxon>Bacillati</taxon>
        <taxon>Bacillota</taxon>
        <taxon>Bacilli</taxon>
        <taxon>Bacillales</taxon>
        <taxon>Paenibacillaceae</taxon>
        <taxon>Paenibacillus</taxon>
    </lineage>
</organism>
<evidence type="ECO:0000256" key="3">
    <source>
        <dbReference type="ARBA" id="ARBA00022475"/>
    </source>
</evidence>
<evidence type="ECO:0000256" key="16">
    <source>
        <dbReference type="PIRSR" id="PIRSR600829-2"/>
    </source>
</evidence>
<keyword evidence="18" id="KW-0460">Magnesium</keyword>
<feature type="transmembrane region" description="Helical" evidence="19">
    <location>
        <begin position="35"/>
        <end position="52"/>
    </location>
</feature>
<dbReference type="EMBL" id="CP009285">
    <property type="protein sequence ID" value="AIQ60268.1"/>
    <property type="molecule type" value="Genomic_DNA"/>
</dbReference>
<feature type="binding site" evidence="16">
    <location>
        <position position="71"/>
    </location>
    <ligand>
        <name>substrate</name>
    </ligand>
</feature>
<evidence type="ECO:0000256" key="17">
    <source>
        <dbReference type="PIRSR" id="PIRSR600829-3"/>
    </source>
</evidence>
<evidence type="ECO:0000313" key="20">
    <source>
        <dbReference type="EMBL" id="AIQ60268.1"/>
    </source>
</evidence>
<reference evidence="20" key="1">
    <citation type="submission" date="2014-08" db="EMBL/GenBank/DDBJ databases">
        <title>Comparative genomics of the Paenibacillus odorifer group.</title>
        <authorList>
            <person name="den Bakker H.C."/>
            <person name="Tsai Y.-C.Y.-C."/>
            <person name="Martin N."/>
            <person name="Korlach J."/>
            <person name="Wiedmann M."/>
        </authorList>
    </citation>
    <scope>NUCLEOTIDE SEQUENCE [LARGE SCALE GENOMIC DNA]</scope>
    <source>
        <strain evidence="20">DSM 13188</strain>
    </source>
</reference>
<keyword evidence="14" id="KW-1208">Phospholipid metabolism</keyword>
<keyword evidence="21" id="KW-1185">Reference proteome</keyword>
<feature type="binding site" evidence="17">
    <location>
        <position position="78"/>
    </location>
    <ligand>
        <name>ATP</name>
        <dbReference type="ChEBI" id="CHEBI:30616"/>
    </ligand>
</feature>
<dbReference type="RefSeq" id="WP_042216793.1">
    <property type="nucleotide sequence ID" value="NZ_CP009285.1"/>
</dbReference>
<protein>
    <submittedName>
        <fullName evidence="20">Diacylglycerol kinase</fullName>
    </submittedName>
</protein>
<dbReference type="KEGG" id="pbd:PBOR_27460"/>
<evidence type="ECO:0000313" key="21">
    <source>
        <dbReference type="Proteomes" id="UP000029518"/>
    </source>
</evidence>
<dbReference type="CDD" id="cd14265">
    <property type="entry name" value="UDPK_IM_like"/>
    <property type="match status" value="1"/>
</dbReference>
<dbReference type="GO" id="GO:0046872">
    <property type="term" value="F:metal ion binding"/>
    <property type="evidence" value="ECO:0007669"/>
    <property type="project" value="UniProtKB-KW"/>
</dbReference>
<feature type="binding site" evidence="17">
    <location>
        <begin position="96"/>
        <end position="97"/>
    </location>
    <ligand>
        <name>ATP</name>
        <dbReference type="ChEBI" id="CHEBI:30616"/>
    </ligand>
</feature>
<evidence type="ECO:0000256" key="12">
    <source>
        <dbReference type="ARBA" id="ARBA00023136"/>
    </source>
</evidence>
<keyword evidence="7 17" id="KW-0547">Nucleotide-binding</keyword>